<dbReference type="Gene3D" id="3.90.550.10">
    <property type="entry name" value="Spore Coat Polysaccharide Biosynthesis Protein SpsA, Chain A"/>
    <property type="match status" value="1"/>
</dbReference>
<comment type="caution">
    <text evidence="4">The sequence shown here is derived from an EMBL/GenBank/DDBJ whole genome shotgun (WGS) entry which is preliminary data.</text>
</comment>
<dbReference type="InterPro" id="IPR001173">
    <property type="entry name" value="Glyco_trans_2-like"/>
</dbReference>
<reference evidence="4" key="1">
    <citation type="submission" date="2021-02" db="EMBL/GenBank/DDBJ databases">
        <title>Infant gut strain persistence is associated with maternal origin, phylogeny, and functional potential including surface adhesion and iron acquisition.</title>
        <authorList>
            <person name="Lou Y.C."/>
        </authorList>
    </citation>
    <scope>NUCLEOTIDE SEQUENCE</scope>
    <source>
        <strain evidence="4">L3_108_103G1_dasL3_108_103G1_concoct_2</strain>
    </source>
</reference>
<name>A0A942ZX71_9FIRM</name>
<dbReference type="CDD" id="cd00761">
    <property type="entry name" value="Glyco_tranf_GTA_type"/>
    <property type="match status" value="1"/>
</dbReference>
<feature type="domain" description="Glycosyltransferase 2-like" evidence="3">
    <location>
        <begin position="7"/>
        <end position="176"/>
    </location>
</feature>
<dbReference type="InterPro" id="IPR029044">
    <property type="entry name" value="Nucleotide-diphossugar_trans"/>
</dbReference>
<dbReference type="GO" id="GO:0016757">
    <property type="term" value="F:glycosyltransferase activity"/>
    <property type="evidence" value="ECO:0007669"/>
    <property type="project" value="UniProtKB-KW"/>
</dbReference>
<organism evidence="4 5">
    <name type="scientific">Amedibacillus dolichus</name>
    <dbReference type="NCBI Taxonomy" id="31971"/>
    <lineage>
        <taxon>Bacteria</taxon>
        <taxon>Bacillati</taxon>
        <taxon>Bacillota</taxon>
        <taxon>Erysipelotrichia</taxon>
        <taxon>Erysipelotrichales</taxon>
        <taxon>Erysipelotrichaceae</taxon>
        <taxon>Amedibacillus</taxon>
    </lineage>
</organism>
<evidence type="ECO:0000313" key="5">
    <source>
        <dbReference type="Proteomes" id="UP000753219"/>
    </source>
</evidence>
<evidence type="ECO:0000256" key="2">
    <source>
        <dbReference type="ARBA" id="ARBA00022679"/>
    </source>
</evidence>
<protein>
    <submittedName>
        <fullName evidence="4">Glycosyltransferase family 2 protein</fullName>
    </submittedName>
</protein>
<keyword evidence="1" id="KW-0328">Glycosyltransferase</keyword>
<dbReference type="PANTHER" id="PTHR22916">
    <property type="entry name" value="GLYCOSYLTRANSFERASE"/>
    <property type="match status" value="1"/>
</dbReference>
<dbReference type="Pfam" id="PF00535">
    <property type="entry name" value="Glycos_transf_2"/>
    <property type="match status" value="1"/>
</dbReference>
<dbReference type="SUPFAM" id="SSF53448">
    <property type="entry name" value="Nucleotide-diphospho-sugar transferases"/>
    <property type="match status" value="1"/>
</dbReference>
<sequence>MEKKLLSIIIPVYNNQDQIKNLIDEILSMELREQLEILCVDDGSEDQSLQVLQSINDKNCLVLTQPHAGVSYARNLALDKATGEYITFFDADDNIDTNKFIAVLNKIKIEKPDLSIFGIYDRFIYSSEKIQLHRNYVENKRYSADEFFQNFGNLLNKHIMYSPCNKIYKRSIIERYQIRFNVECAIGEDMLFNLDYLQHVCNVRMFEEFVYLYNHDMMKISSSSRKYHENEFSILMKIIEKIKLLLENKKVYSKNEKEIHEFLVRKISYSINNLFFKGSHLTKEERLYFIDNLYNNALVKEAIDDPRVKMIEFDQKVLHFLHKRRWKRCILYLYQLKNKR</sequence>
<dbReference type="RefSeq" id="WP_278640401.1">
    <property type="nucleotide sequence ID" value="NZ_JAGZMZ010000016.1"/>
</dbReference>
<dbReference type="PANTHER" id="PTHR22916:SF51">
    <property type="entry name" value="GLYCOSYLTRANSFERASE EPSH-RELATED"/>
    <property type="match status" value="1"/>
</dbReference>
<accession>A0A942ZX71</accession>
<dbReference type="Proteomes" id="UP000753219">
    <property type="component" value="Unassembled WGS sequence"/>
</dbReference>
<evidence type="ECO:0000256" key="1">
    <source>
        <dbReference type="ARBA" id="ARBA00022676"/>
    </source>
</evidence>
<proteinExistence type="predicted"/>
<dbReference type="AlphaFoldDB" id="A0A942ZX71"/>
<evidence type="ECO:0000259" key="3">
    <source>
        <dbReference type="Pfam" id="PF00535"/>
    </source>
</evidence>
<evidence type="ECO:0000313" key="4">
    <source>
        <dbReference type="EMBL" id="MBS4884486.1"/>
    </source>
</evidence>
<gene>
    <name evidence="4" type="ORF">KHZ85_06950</name>
</gene>
<keyword evidence="2" id="KW-0808">Transferase</keyword>
<dbReference type="EMBL" id="JAGZMZ010000016">
    <property type="protein sequence ID" value="MBS4884486.1"/>
    <property type="molecule type" value="Genomic_DNA"/>
</dbReference>